<reference evidence="16" key="1">
    <citation type="journal article" date="2016" name="PLoS Negl. Trop. Dis.">
        <title>A Deep Insight into the Sialome of Rhodnius neglectus, a Vector of Chagas Disease.</title>
        <authorList>
            <person name="Santiago P.B."/>
            <person name="Assumpcao T.C."/>
            <person name="Araujo C.N."/>
            <person name="Bastos I.M."/>
            <person name="Neves D."/>
            <person name="Silva I.G."/>
            <person name="Charneau S."/>
            <person name="Queiroz R.M."/>
            <person name="Raiol T."/>
            <person name="Oliveira J.V."/>
            <person name="Sousa M.V."/>
            <person name="Calvo E."/>
            <person name="Ribeiro J.M."/>
            <person name="Santana J.M."/>
        </authorList>
    </citation>
    <scope>NUCLEOTIDE SEQUENCE</scope>
    <source>
        <tissue evidence="16">Salivary glands</tissue>
    </source>
</reference>
<evidence type="ECO:0000256" key="2">
    <source>
        <dbReference type="ARBA" id="ARBA00004496"/>
    </source>
</evidence>
<evidence type="ECO:0000256" key="9">
    <source>
        <dbReference type="ARBA" id="ARBA00022833"/>
    </source>
</evidence>
<feature type="domain" description="C3H1-type" evidence="15">
    <location>
        <begin position="160"/>
        <end position="197"/>
    </location>
</feature>
<evidence type="ECO:0000256" key="1">
    <source>
        <dbReference type="ARBA" id="ARBA00004123"/>
    </source>
</evidence>
<keyword evidence="8 12" id="KW-0863">Zinc-finger</keyword>
<feature type="compositionally biased region" description="Basic and acidic residues" evidence="14">
    <location>
        <begin position="12"/>
        <end position="28"/>
    </location>
</feature>
<evidence type="ECO:0000256" key="10">
    <source>
        <dbReference type="ARBA" id="ARBA00023054"/>
    </source>
</evidence>
<keyword evidence="11" id="KW-0539">Nucleus</keyword>
<comment type="similarity">
    <text evidence="3">Belongs to the ZC3H15/TMA46 family.</text>
</comment>
<evidence type="ECO:0000256" key="7">
    <source>
        <dbReference type="ARBA" id="ARBA00022737"/>
    </source>
</evidence>
<dbReference type="SUPFAM" id="SSF90229">
    <property type="entry name" value="CCCH zinc finger"/>
    <property type="match status" value="1"/>
</dbReference>
<organism evidence="16">
    <name type="scientific">Rhodnius neglectus</name>
    <dbReference type="NCBI Taxonomy" id="72488"/>
    <lineage>
        <taxon>Eukaryota</taxon>
        <taxon>Metazoa</taxon>
        <taxon>Ecdysozoa</taxon>
        <taxon>Arthropoda</taxon>
        <taxon>Hexapoda</taxon>
        <taxon>Insecta</taxon>
        <taxon>Pterygota</taxon>
        <taxon>Neoptera</taxon>
        <taxon>Paraneoptera</taxon>
        <taxon>Hemiptera</taxon>
        <taxon>Heteroptera</taxon>
        <taxon>Panheteroptera</taxon>
        <taxon>Cimicomorpha</taxon>
        <taxon>Reduviidae</taxon>
        <taxon>Triatominae</taxon>
        <taxon>Rhodnius</taxon>
    </lineage>
</organism>
<evidence type="ECO:0000256" key="8">
    <source>
        <dbReference type="ARBA" id="ARBA00022771"/>
    </source>
</evidence>
<evidence type="ECO:0000256" key="3">
    <source>
        <dbReference type="ARBA" id="ARBA00010043"/>
    </source>
</evidence>
<feature type="coiled-coil region" evidence="13">
    <location>
        <begin position="379"/>
        <end position="406"/>
    </location>
</feature>
<dbReference type="Pfam" id="PF16543">
    <property type="entry name" value="DFRP_C"/>
    <property type="match status" value="1"/>
</dbReference>
<dbReference type="Gene3D" id="4.10.1000.10">
    <property type="entry name" value="Zinc finger, CCCH-type"/>
    <property type="match status" value="1"/>
</dbReference>
<feature type="compositionally biased region" description="Low complexity" evidence="14">
    <location>
        <begin position="1"/>
        <end position="11"/>
    </location>
</feature>
<dbReference type="PANTHER" id="PTHR12681">
    <property type="entry name" value="ZINC FINGER-CONTAINING PROTEIN P48ZNF"/>
    <property type="match status" value="1"/>
</dbReference>
<dbReference type="PANTHER" id="PTHR12681:SF0">
    <property type="entry name" value="ZINC FINGER CCCH DOMAIN-CONTAINING PROTEIN 15"/>
    <property type="match status" value="1"/>
</dbReference>
<dbReference type="Pfam" id="PF00642">
    <property type="entry name" value="zf-CCCH"/>
    <property type="match status" value="1"/>
</dbReference>
<protein>
    <recommendedName>
        <fullName evidence="4">Zinc finger CCCH domain-containing protein 15</fullName>
    </recommendedName>
</protein>
<accession>A0A0P4VNW7</accession>
<proteinExistence type="evidence at transcript level"/>
<evidence type="ECO:0000256" key="12">
    <source>
        <dbReference type="PROSITE-ProRule" id="PRU00723"/>
    </source>
</evidence>
<dbReference type="Gene3D" id="6.20.400.10">
    <property type="match status" value="1"/>
</dbReference>
<evidence type="ECO:0000256" key="6">
    <source>
        <dbReference type="ARBA" id="ARBA00022723"/>
    </source>
</evidence>
<dbReference type="InterPro" id="IPR036855">
    <property type="entry name" value="Znf_CCCH_sf"/>
</dbReference>
<evidence type="ECO:0000256" key="11">
    <source>
        <dbReference type="ARBA" id="ARBA00023242"/>
    </source>
</evidence>
<keyword evidence="7" id="KW-0677">Repeat</keyword>
<comment type="subcellular location">
    <subcellularLocation>
        <location evidence="2">Cytoplasm</location>
    </subcellularLocation>
    <subcellularLocation>
        <location evidence="1">Nucleus</location>
    </subcellularLocation>
</comment>
<feature type="zinc finger region" description="C3H1-type" evidence="12">
    <location>
        <begin position="160"/>
        <end position="197"/>
    </location>
</feature>
<evidence type="ECO:0000256" key="4">
    <source>
        <dbReference type="ARBA" id="ARBA00015073"/>
    </source>
</evidence>
<dbReference type="GO" id="GO:0002181">
    <property type="term" value="P:cytoplasmic translation"/>
    <property type="evidence" value="ECO:0007669"/>
    <property type="project" value="TreeGrafter"/>
</dbReference>
<feature type="compositionally biased region" description="Basic and acidic residues" evidence="14">
    <location>
        <begin position="58"/>
        <end position="72"/>
    </location>
</feature>
<evidence type="ECO:0000256" key="14">
    <source>
        <dbReference type="SAM" id="MobiDB-lite"/>
    </source>
</evidence>
<feature type="region of interest" description="Disordered" evidence="14">
    <location>
        <begin position="1"/>
        <end position="72"/>
    </location>
</feature>
<dbReference type="FunFam" id="4.10.1000.10:FF:000050">
    <property type="entry name" value="AGAP008634-PA"/>
    <property type="match status" value="1"/>
</dbReference>
<feature type="compositionally biased region" description="Basic and acidic residues" evidence="14">
    <location>
        <begin position="253"/>
        <end position="269"/>
    </location>
</feature>
<dbReference type="GO" id="GO:0003729">
    <property type="term" value="F:mRNA binding"/>
    <property type="evidence" value="ECO:0007669"/>
    <property type="project" value="TreeGrafter"/>
</dbReference>
<feature type="domain" description="C3H1-type" evidence="15">
    <location>
        <begin position="92"/>
        <end position="119"/>
    </location>
</feature>
<keyword evidence="6 12" id="KW-0479">Metal-binding</keyword>
<evidence type="ECO:0000313" key="16">
    <source>
        <dbReference type="EMBL" id="JAI56437.1"/>
    </source>
</evidence>
<dbReference type="InterPro" id="IPR000571">
    <property type="entry name" value="Znf_CCCH"/>
</dbReference>
<dbReference type="SMART" id="SM00356">
    <property type="entry name" value="ZnF_C3H1"/>
    <property type="match status" value="2"/>
</dbReference>
<dbReference type="GO" id="GO:0005634">
    <property type="term" value="C:nucleus"/>
    <property type="evidence" value="ECO:0007669"/>
    <property type="project" value="UniProtKB-SubCell"/>
</dbReference>
<evidence type="ECO:0000259" key="15">
    <source>
        <dbReference type="PROSITE" id="PS50103"/>
    </source>
</evidence>
<feature type="region of interest" description="Disordered" evidence="14">
    <location>
        <begin position="253"/>
        <end position="272"/>
    </location>
</feature>
<dbReference type="GO" id="GO:0008270">
    <property type="term" value="F:zinc ion binding"/>
    <property type="evidence" value="ECO:0007669"/>
    <property type="project" value="UniProtKB-KW"/>
</dbReference>
<dbReference type="InterPro" id="IPR032378">
    <property type="entry name" value="ZC3H15/TMA46_C"/>
</dbReference>
<evidence type="ECO:0000256" key="5">
    <source>
        <dbReference type="ARBA" id="ARBA00022490"/>
    </source>
</evidence>
<sequence length="407" mass="46174">MPPKGKAPAPSKKAETKKKEKVIEDKTFGLKNKKGAKQQKFIQQVEKQVKSGGVPARKLPEEPKKDKDAKLKEQKEMAMLFRPVQKVEKGADPKSVVCAFFKQGQCTKGAKCKFSHDLTIERKSEKRSIYVDMRDDELPPGEEKFKETMERTGEDGKNRPTTDIVCRYFLDAVEHNNYGWFWNCPNGENCIYRHALPPGFVLKKDKKKEKKDDLISLEDLIEKERAALASTKFTKITLETFLAWKKRKLKEKKEAAQREEDKKKQDYKAGKASGLSGREMFSFNPELAAGDQMDEGDEAFNSYQRDEEEEDSADNLLYKEIELEQLGIDTSDIDSTLITQAPDDRLSHHIENLIKSAGAKVETPDENAVEAEASGSGSVAVAINENLFLEEDLEDLDEELEDLEIND</sequence>
<evidence type="ECO:0000256" key="13">
    <source>
        <dbReference type="SAM" id="Coils"/>
    </source>
</evidence>
<feature type="zinc finger region" description="C3H1-type" evidence="12">
    <location>
        <begin position="92"/>
        <end position="119"/>
    </location>
</feature>
<keyword evidence="9 12" id="KW-0862">Zinc</keyword>
<dbReference type="AlphaFoldDB" id="A0A0P4VNW7"/>
<keyword evidence="10 13" id="KW-0175">Coiled coil</keyword>
<dbReference type="GO" id="GO:0005829">
    <property type="term" value="C:cytosol"/>
    <property type="evidence" value="ECO:0007669"/>
    <property type="project" value="TreeGrafter"/>
</dbReference>
<dbReference type="PROSITE" id="PS50103">
    <property type="entry name" value="ZF_C3H1"/>
    <property type="match status" value="2"/>
</dbReference>
<dbReference type="EMBL" id="GDKW01000158">
    <property type="protein sequence ID" value="JAI56437.1"/>
    <property type="molecule type" value="mRNA"/>
</dbReference>
<name>A0A0P4VNW7_9HEMI</name>
<keyword evidence="5" id="KW-0963">Cytoplasm</keyword>